<dbReference type="SUPFAM" id="SSF49764">
    <property type="entry name" value="HSP20-like chaperones"/>
    <property type="match status" value="1"/>
</dbReference>
<comment type="caution">
    <text evidence="1">The sequence shown here is derived from an EMBL/GenBank/DDBJ whole genome shotgun (WGS) entry which is preliminary data.</text>
</comment>
<dbReference type="Gene3D" id="2.60.40.790">
    <property type="match status" value="1"/>
</dbReference>
<evidence type="ECO:0000313" key="1">
    <source>
        <dbReference type="EMBL" id="KAG2217634.1"/>
    </source>
</evidence>
<organism evidence="1 2">
    <name type="scientific">Circinella minor</name>
    <dbReference type="NCBI Taxonomy" id="1195481"/>
    <lineage>
        <taxon>Eukaryota</taxon>
        <taxon>Fungi</taxon>
        <taxon>Fungi incertae sedis</taxon>
        <taxon>Mucoromycota</taxon>
        <taxon>Mucoromycotina</taxon>
        <taxon>Mucoromycetes</taxon>
        <taxon>Mucorales</taxon>
        <taxon>Lichtheimiaceae</taxon>
        <taxon>Circinella</taxon>
    </lineage>
</organism>
<sequence length="181" mass="20622">MRLPAPMSRYHPKITKLLTVIANQQSKNAINDDNRSPLLMEEQDDSVEYNQDFIEKLKEELDKEAADKRQKHTTQYQEAVEALSLADEEGTILTTKLSEIFNNSNIDEQLQNSDKYEPSYNMYKDESFVYVYVDLPGMDIKQIKITGSSSGILSISGTRKNMNVPGSCLLQDLFQISKETS</sequence>
<protein>
    <recommendedName>
        <fullName evidence="3">SHSP domain-containing protein</fullName>
    </recommendedName>
</protein>
<evidence type="ECO:0000313" key="2">
    <source>
        <dbReference type="Proteomes" id="UP000646827"/>
    </source>
</evidence>
<evidence type="ECO:0008006" key="3">
    <source>
        <dbReference type="Google" id="ProtNLM"/>
    </source>
</evidence>
<dbReference type="EMBL" id="JAEPRB010000284">
    <property type="protein sequence ID" value="KAG2217634.1"/>
    <property type="molecule type" value="Genomic_DNA"/>
</dbReference>
<proteinExistence type="predicted"/>
<dbReference type="OrthoDB" id="10617268at2759"/>
<accession>A0A8H7RTQ5</accession>
<name>A0A8H7RTQ5_9FUNG</name>
<keyword evidence="2" id="KW-1185">Reference proteome</keyword>
<dbReference type="InterPro" id="IPR008978">
    <property type="entry name" value="HSP20-like_chaperone"/>
</dbReference>
<gene>
    <name evidence="1" type="ORF">INT45_008087</name>
</gene>
<dbReference type="AlphaFoldDB" id="A0A8H7RTQ5"/>
<dbReference type="Proteomes" id="UP000646827">
    <property type="component" value="Unassembled WGS sequence"/>
</dbReference>
<reference evidence="1 2" key="1">
    <citation type="submission" date="2020-12" db="EMBL/GenBank/DDBJ databases">
        <title>Metabolic potential, ecology and presence of endohyphal bacteria is reflected in genomic diversity of Mucoromycotina.</title>
        <authorList>
            <person name="Muszewska A."/>
            <person name="Okrasinska A."/>
            <person name="Steczkiewicz K."/>
            <person name="Drgas O."/>
            <person name="Orlowska M."/>
            <person name="Perlinska-Lenart U."/>
            <person name="Aleksandrzak-Piekarczyk T."/>
            <person name="Szatraj K."/>
            <person name="Zielenkiewicz U."/>
            <person name="Pilsyk S."/>
            <person name="Malc E."/>
            <person name="Mieczkowski P."/>
            <person name="Kruszewska J.S."/>
            <person name="Biernat P."/>
            <person name="Pawlowska J."/>
        </authorList>
    </citation>
    <scope>NUCLEOTIDE SEQUENCE [LARGE SCALE GENOMIC DNA]</scope>
    <source>
        <strain evidence="1 2">CBS 142.35</strain>
    </source>
</reference>